<gene>
    <name evidence="2" type="ORF">Taro_024022</name>
</gene>
<organism evidence="2 3">
    <name type="scientific">Colocasia esculenta</name>
    <name type="common">Wild taro</name>
    <name type="synonym">Arum esculentum</name>
    <dbReference type="NCBI Taxonomy" id="4460"/>
    <lineage>
        <taxon>Eukaryota</taxon>
        <taxon>Viridiplantae</taxon>
        <taxon>Streptophyta</taxon>
        <taxon>Embryophyta</taxon>
        <taxon>Tracheophyta</taxon>
        <taxon>Spermatophyta</taxon>
        <taxon>Magnoliopsida</taxon>
        <taxon>Liliopsida</taxon>
        <taxon>Araceae</taxon>
        <taxon>Aroideae</taxon>
        <taxon>Colocasieae</taxon>
        <taxon>Colocasia</taxon>
    </lineage>
</organism>
<evidence type="ECO:0000313" key="3">
    <source>
        <dbReference type="Proteomes" id="UP000652761"/>
    </source>
</evidence>
<keyword evidence="3" id="KW-1185">Reference proteome</keyword>
<feature type="region of interest" description="Disordered" evidence="1">
    <location>
        <begin position="61"/>
        <end position="84"/>
    </location>
</feature>
<accession>A0A843V5P5</accession>
<evidence type="ECO:0000313" key="2">
    <source>
        <dbReference type="EMBL" id="MQL91408.1"/>
    </source>
</evidence>
<proteinExistence type="predicted"/>
<sequence length="84" mass="9077">MQQGQSIPPILTSRTREWTINSLKKSGGFSSAISPLGRFAPSTKVEESERLRGKLEFFVRAGRGGGPCPLPPPSSSPAPVSRRR</sequence>
<protein>
    <submittedName>
        <fullName evidence="2">Uncharacterized protein</fullName>
    </submittedName>
</protein>
<comment type="caution">
    <text evidence="2">The sequence shown here is derived from an EMBL/GenBank/DDBJ whole genome shotgun (WGS) entry which is preliminary data.</text>
</comment>
<dbReference type="AlphaFoldDB" id="A0A843V5P5"/>
<name>A0A843V5P5_COLES</name>
<reference evidence="2" key="1">
    <citation type="submission" date="2017-07" db="EMBL/GenBank/DDBJ databases">
        <title>Taro Niue Genome Assembly and Annotation.</title>
        <authorList>
            <person name="Atibalentja N."/>
            <person name="Keating K."/>
            <person name="Fields C.J."/>
        </authorList>
    </citation>
    <scope>NUCLEOTIDE SEQUENCE</scope>
    <source>
        <strain evidence="2">Niue_2</strain>
        <tissue evidence="2">Leaf</tissue>
    </source>
</reference>
<evidence type="ECO:0000256" key="1">
    <source>
        <dbReference type="SAM" id="MobiDB-lite"/>
    </source>
</evidence>
<dbReference type="EMBL" id="NMUH01001336">
    <property type="protein sequence ID" value="MQL91408.1"/>
    <property type="molecule type" value="Genomic_DNA"/>
</dbReference>
<dbReference type="Proteomes" id="UP000652761">
    <property type="component" value="Unassembled WGS sequence"/>
</dbReference>